<dbReference type="AlphaFoldDB" id="A0A1Z4MV59"/>
<dbReference type="RefSeq" id="WP_190445868.1">
    <property type="nucleotide sequence ID" value="NZ_CAWNJS010000001.1"/>
</dbReference>
<reference evidence="1 2" key="1">
    <citation type="submission" date="2017-06" db="EMBL/GenBank/DDBJ databases">
        <title>Genome sequencing of cyanobaciteial culture collection at National Institute for Environmental Studies (NIES).</title>
        <authorList>
            <person name="Hirose Y."/>
            <person name="Shimura Y."/>
            <person name="Fujisawa T."/>
            <person name="Nakamura Y."/>
            <person name="Kawachi M."/>
        </authorList>
    </citation>
    <scope>NUCLEOTIDE SEQUENCE [LARGE SCALE GENOMIC DNA]</scope>
    <source>
        <strain evidence="1 2">NIES-37</strain>
    </source>
</reference>
<keyword evidence="2" id="KW-1185">Reference proteome</keyword>
<organism evidence="1 2">
    <name type="scientific">Tolypothrix tenuis PCC 7101</name>
    <dbReference type="NCBI Taxonomy" id="231146"/>
    <lineage>
        <taxon>Bacteria</taxon>
        <taxon>Bacillati</taxon>
        <taxon>Cyanobacteriota</taxon>
        <taxon>Cyanophyceae</taxon>
        <taxon>Nostocales</taxon>
        <taxon>Tolypothrichaceae</taxon>
        <taxon>Tolypothrix</taxon>
    </lineage>
</organism>
<name>A0A1Z4MV59_9CYAN</name>
<protein>
    <submittedName>
        <fullName evidence="1">Uncharacterized protein</fullName>
    </submittedName>
</protein>
<gene>
    <name evidence="1" type="ORF">NIES37_12960</name>
</gene>
<evidence type="ECO:0000313" key="1">
    <source>
        <dbReference type="EMBL" id="BAY97358.1"/>
    </source>
</evidence>
<dbReference type="Proteomes" id="UP000218785">
    <property type="component" value="Chromosome"/>
</dbReference>
<accession>A0A1Z4MV59</accession>
<evidence type="ECO:0000313" key="2">
    <source>
        <dbReference type="Proteomes" id="UP000218785"/>
    </source>
</evidence>
<dbReference type="KEGG" id="ttq:NIES37_12960"/>
<dbReference type="EMBL" id="AP018248">
    <property type="protein sequence ID" value="BAY97358.1"/>
    <property type="molecule type" value="Genomic_DNA"/>
</dbReference>
<sequence>MRRSILTLLKLYISAYADVTVNNITKLIFSYAVIYWRSQPVRVRQFQLKKYSIALFKTVICLLSNVNTNDE</sequence>
<proteinExistence type="predicted"/>